<feature type="transmembrane region" description="Helical" evidence="6">
    <location>
        <begin position="86"/>
        <end position="105"/>
    </location>
</feature>
<dbReference type="RefSeq" id="WP_281837877.1">
    <property type="nucleotide sequence ID" value="NZ_BSDY01000038.1"/>
</dbReference>
<dbReference type="Proteomes" id="UP001144471">
    <property type="component" value="Unassembled WGS sequence"/>
</dbReference>
<evidence type="ECO:0000256" key="6">
    <source>
        <dbReference type="SAM" id="Phobius"/>
    </source>
</evidence>
<dbReference type="InterPro" id="IPR005538">
    <property type="entry name" value="LrgA/CidA"/>
</dbReference>
<sequence>MILEFIIIFGISYLGEILSKILSLPVPGTVIGMFLLFIALYFKVIKVKQIERGVDILLINMAIFFIPPGVRLISSLDYMKGNWIKIIVLMILTTLITMVVTGRVVQYLVERGEKNGDN</sequence>
<keyword evidence="8" id="KW-1185">Reference proteome</keyword>
<dbReference type="PANTHER" id="PTHR33931:SF5">
    <property type="entry name" value="UPF0299 MEMBRANE PROTEIN YOHJ"/>
    <property type="match status" value="1"/>
</dbReference>
<evidence type="ECO:0000256" key="2">
    <source>
        <dbReference type="ARBA" id="ARBA00022475"/>
    </source>
</evidence>
<feature type="transmembrane region" description="Helical" evidence="6">
    <location>
        <begin position="21"/>
        <end position="42"/>
    </location>
</feature>
<comment type="subcellular location">
    <subcellularLocation>
        <location evidence="1">Cell membrane</location>
        <topology evidence="1">Multi-pass membrane protein</topology>
    </subcellularLocation>
</comment>
<protein>
    <submittedName>
        <fullName evidence="7">CidA/LrgA family protein</fullName>
    </submittedName>
</protein>
<dbReference type="AlphaFoldDB" id="A0A9W6GNA5"/>
<evidence type="ECO:0000313" key="8">
    <source>
        <dbReference type="Proteomes" id="UP001144471"/>
    </source>
</evidence>
<evidence type="ECO:0000256" key="1">
    <source>
        <dbReference type="ARBA" id="ARBA00004651"/>
    </source>
</evidence>
<keyword evidence="5 6" id="KW-0472">Membrane</keyword>
<dbReference type="EMBL" id="BSDY01000038">
    <property type="protein sequence ID" value="GLI58194.1"/>
    <property type="molecule type" value="Genomic_DNA"/>
</dbReference>
<reference evidence="7" key="1">
    <citation type="submission" date="2022-12" db="EMBL/GenBank/DDBJ databases">
        <title>Reference genome sequencing for broad-spectrum identification of bacterial and archaeal isolates by mass spectrometry.</title>
        <authorList>
            <person name="Sekiguchi Y."/>
            <person name="Tourlousse D.M."/>
        </authorList>
    </citation>
    <scope>NUCLEOTIDE SEQUENCE</scope>
    <source>
        <strain evidence="7">10succ1</strain>
    </source>
</reference>
<dbReference type="PANTHER" id="PTHR33931">
    <property type="entry name" value="HOLIN-LIKE PROTEIN CIDA-RELATED"/>
    <property type="match status" value="1"/>
</dbReference>
<feature type="transmembrane region" description="Helical" evidence="6">
    <location>
        <begin position="54"/>
        <end position="74"/>
    </location>
</feature>
<gene>
    <name evidence="7" type="ORF">PM10SUCC1_37080</name>
</gene>
<organism evidence="7 8">
    <name type="scientific">Propionigenium maris DSM 9537</name>
    <dbReference type="NCBI Taxonomy" id="1123000"/>
    <lineage>
        <taxon>Bacteria</taxon>
        <taxon>Fusobacteriati</taxon>
        <taxon>Fusobacteriota</taxon>
        <taxon>Fusobacteriia</taxon>
        <taxon>Fusobacteriales</taxon>
        <taxon>Fusobacteriaceae</taxon>
        <taxon>Propionigenium</taxon>
    </lineage>
</organism>
<dbReference type="Pfam" id="PF03788">
    <property type="entry name" value="LrgA"/>
    <property type="match status" value="1"/>
</dbReference>
<keyword evidence="4 6" id="KW-1133">Transmembrane helix</keyword>
<accession>A0A9W6GNA5</accession>
<keyword evidence="2" id="KW-1003">Cell membrane</keyword>
<keyword evidence="3 6" id="KW-0812">Transmembrane</keyword>
<evidence type="ECO:0000256" key="5">
    <source>
        <dbReference type="ARBA" id="ARBA00023136"/>
    </source>
</evidence>
<evidence type="ECO:0000256" key="3">
    <source>
        <dbReference type="ARBA" id="ARBA00022692"/>
    </source>
</evidence>
<proteinExistence type="predicted"/>
<dbReference type="GO" id="GO:0005886">
    <property type="term" value="C:plasma membrane"/>
    <property type="evidence" value="ECO:0007669"/>
    <property type="project" value="UniProtKB-SubCell"/>
</dbReference>
<name>A0A9W6GNA5_9FUSO</name>
<evidence type="ECO:0000313" key="7">
    <source>
        <dbReference type="EMBL" id="GLI58194.1"/>
    </source>
</evidence>
<comment type="caution">
    <text evidence="7">The sequence shown here is derived from an EMBL/GenBank/DDBJ whole genome shotgun (WGS) entry which is preliminary data.</text>
</comment>
<evidence type="ECO:0000256" key="4">
    <source>
        <dbReference type="ARBA" id="ARBA00022989"/>
    </source>
</evidence>